<feature type="region of interest" description="Disordered" evidence="8">
    <location>
        <begin position="360"/>
        <end position="449"/>
    </location>
</feature>
<dbReference type="GO" id="GO:0004843">
    <property type="term" value="F:cysteine-type deubiquitinase activity"/>
    <property type="evidence" value="ECO:0007669"/>
    <property type="project" value="UniProtKB-EC"/>
</dbReference>
<sequence>MTILPKKKTGQSKSTEEAAPDPNQQIQHGHSHTHSHHGVHSSLPSQQLGENLSRDRLYVSGQSAPSCWPAGVSRDEKRPVHSSPSHYEEYDSLDGPTHTKRRLRASPHRLRSKHRERSQQAGQSPSYPSTSSMNVAGETGSSSPIAGPSGASGSQDVASGSGYNSGDEHNERSDVQLTEEEWAEKERRFEKRLRKKGFVIKSMREDGACLFRAVADQVYGDQEMHSVVRRHCMDYMAKNADYFAQYVTEDFDAYVNRKRQEFSHGNHVEIQALSEMYNRTVEVYCYSTDPINTFSSGMQRTDYEPVRLSYHKGTHYNSIVDPYKATIGVGLGLPGLVPGLAEKNLMSDACSQSEAFHLEQARSSTVTSSSTAGQSRSPRHSSSHPSSGNSSPSPDRDVAPDAVPDSSPKELASEEEAQQSNTTEEAGNAAKTASVRSSPSREEAREEPTFQVYETASFLNQLPPDVFGLSDWEDADILAQVLAASQQEYLDTLKKSCSPASPTPGNSSSAS</sequence>
<dbReference type="Gene3D" id="3.90.70.80">
    <property type="match status" value="1"/>
</dbReference>
<dbReference type="EMBL" id="CAJPEV010001532">
    <property type="protein sequence ID" value="CAG0893177.1"/>
    <property type="molecule type" value="Genomic_DNA"/>
</dbReference>
<evidence type="ECO:0000256" key="8">
    <source>
        <dbReference type="SAM" id="MobiDB-lite"/>
    </source>
</evidence>
<evidence type="ECO:0000256" key="4">
    <source>
        <dbReference type="ARBA" id="ARBA00022670"/>
    </source>
</evidence>
<evidence type="ECO:0000256" key="2">
    <source>
        <dbReference type="ARBA" id="ARBA00010407"/>
    </source>
</evidence>
<dbReference type="FunFam" id="3.90.70.80:FF:000018">
    <property type="entry name" value="OTU domain-containing protein 5-B"/>
    <property type="match status" value="1"/>
</dbReference>
<protein>
    <recommendedName>
        <fullName evidence="3">ubiquitinyl hydrolase 1</fullName>
        <ecNumber evidence="3">3.4.19.12</ecNumber>
    </recommendedName>
    <alternativeName>
        <fullName evidence="7">Deubiquitinating enzyme A</fullName>
    </alternativeName>
</protein>
<dbReference type="PANTHER" id="PTHR12419">
    <property type="entry name" value="OTU DOMAIN CONTAINING PROTEIN"/>
    <property type="match status" value="1"/>
</dbReference>
<dbReference type="GO" id="GO:0016579">
    <property type="term" value="P:protein deubiquitination"/>
    <property type="evidence" value="ECO:0007669"/>
    <property type="project" value="TreeGrafter"/>
</dbReference>
<dbReference type="GO" id="GO:0061578">
    <property type="term" value="F:K63-linked deubiquitinase activity"/>
    <property type="evidence" value="ECO:0007669"/>
    <property type="project" value="TreeGrafter"/>
</dbReference>
<dbReference type="AlphaFoldDB" id="A0A7R8XHT7"/>
<feature type="compositionally biased region" description="Basic residues" evidence="8">
    <location>
        <begin position="98"/>
        <end position="116"/>
    </location>
</feature>
<evidence type="ECO:0000256" key="5">
    <source>
        <dbReference type="ARBA" id="ARBA00022786"/>
    </source>
</evidence>
<feature type="region of interest" description="Disordered" evidence="8">
    <location>
        <begin position="1"/>
        <end position="181"/>
    </location>
</feature>
<feature type="domain" description="OTU" evidence="9">
    <location>
        <begin position="198"/>
        <end position="322"/>
    </location>
</feature>
<keyword evidence="6" id="KW-0378">Hydrolase</keyword>
<dbReference type="Proteomes" id="UP000677054">
    <property type="component" value="Unassembled WGS sequence"/>
</dbReference>
<dbReference type="Pfam" id="PF02338">
    <property type="entry name" value="OTU"/>
    <property type="match status" value="1"/>
</dbReference>
<keyword evidence="5" id="KW-0833">Ubl conjugation pathway</keyword>
<name>A0A7R8XHT7_9CRUS</name>
<evidence type="ECO:0000256" key="3">
    <source>
        <dbReference type="ARBA" id="ARBA00012759"/>
    </source>
</evidence>
<reference evidence="10" key="1">
    <citation type="submission" date="2020-11" db="EMBL/GenBank/DDBJ databases">
        <authorList>
            <person name="Tran Van P."/>
        </authorList>
    </citation>
    <scope>NUCLEOTIDE SEQUENCE</scope>
</reference>
<organism evidence="10">
    <name type="scientific">Darwinula stevensoni</name>
    <dbReference type="NCBI Taxonomy" id="69355"/>
    <lineage>
        <taxon>Eukaryota</taxon>
        <taxon>Metazoa</taxon>
        <taxon>Ecdysozoa</taxon>
        <taxon>Arthropoda</taxon>
        <taxon>Crustacea</taxon>
        <taxon>Oligostraca</taxon>
        <taxon>Ostracoda</taxon>
        <taxon>Podocopa</taxon>
        <taxon>Podocopida</taxon>
        <taxon>Darwinulocopina</taxon>
        <taxon>Darwinuloidea</taxon>
        <taxon>Darwinulidae</taxon>
        <taxon>Darwinula</taxon>
    </lineage>
</organism>
<dbReference type="SUPFAM" id="SSF54001">
    <property type="entry name" value="Cysteine proteinases"/>
    <property type="match status" value="1"/>
</dbReference>
<proteinExistence type="inferred from homology"/>
<dbReference type="GO" id="GO:0006508">
    <property type="term" value="P:proteolysis"/>
    <property type="evidence" value="ECO:0007669"/>
    <property type="project" value="UniProtKB-KW"/>
</dbReference>
<evidence type="ECO:0000256" key="6">
    <source>
        <dbReference type="ARBA" id="ARBA00022801"/>
    </source>
</evidence>
<evidence type="ECO:0000256" key="1">
    <source>
        <dbReference type="ARBA" id="ARBA00000707"/>
    </source>
</evidence>
<evidence type="ECO:0000313" key="10">
    <source>
        <dbReference type="EMBL" id="CAD7247670.1"/>
    </source>
</evidence>
<feature type="compositionally biased region" description="Low complexity" evidence="8">
    <location>
        <begin position="383"/>
        <end position="393"/>
    </location>
</feature>
<feature type="compositionally biased region" description="Polar residues" evidence="8">
    <location>
        <begin position="155"/>
        <end position="164"/>
    </location>
</feature>
<dbReference type="CDD" id="cd22752">
    <property type="entry name" value="OTU_OTUD5-like"/>
    <property type="match status" value="1"/>
</dbReference>
<comment type="catalytic activity">
    <reaction evidence="1">
        <text>Thiol-dependent hydrolysis of ester, thioester, amide, peptide and isopeptide bonds formed by the C-terminal Gly of ubiquitin (a 76-residue protein attached to proteins as an intracellular targeting signal).</text>
        <dbReference type="EC" id="3.4.19.12"/>
    </reaction>
</comment>
<feature type="compositionally biased region" description="Basic residues" evidence="8">
    <location>
        <begin position="29"/>
        <end position="39"/>
    </location>
</feature>
<dbReference type="PANTHER" id="PTHR12419:SF4">
    <property type="entry name" value="OTU DOMAIN-CONTAINING PROTEIN 5"/>
    <property type="match status" value="1"/>
</dbReference>
<dbReference type="EC" id="3.4.19.12" evidence="3"/>
<keyword evidence="11" id="KW-1185">Reference proteome</keyword>
<dbReference type="InterPro" id="IPR038765">
    <property type="entry name" value="Papain-like_cys_pep_sf"/>
</dbReference>
<gene>
    <name evidence="10" type="ORF">DSTB1V02_LOCUS7495</name>
</gene>
<dbReference type="InterPro" id="IPR003323">
    <property type="entry name" value="OTU_dom"/>
</dbReference>
<comment type="similarity">
    <text evidence="2">Belongs to the peptidase C85 family.</text>
</comment>
<evidence type="ECO:0000313" key="11">
    <source>
        <dbReference type="Proteomes" id="UP000677054"/>
    </source>
</evidence>
<feature type="compositionally biased region" description="Polar residues" evidence="8">
    <location>
        <begin position="119"/>
        <end position="134"/>
    </location>
</feature>
<evidence type="ECO:0000256" key="7">
    <source>
        <dbReference type="ARBA" id="ARBA00033460"/>
    </source>
</evidence>
<dbReference type="InterPro" id="IPR050704">
    <property type="entry name" value="Peptidase_C85-like"/>
</dbReference>
<accession>A0A7R8XHT7</accession>
<dbReference type="PROSITE" id="PS50802">
    <property type="entry name" value="OTU"/>
    <property type="match status" value="1"/>
</dbReference>
<feature type="compositionally biased region" description="Basic residues" evidence="8">
    <location>
        <begin position="1"/>
        <end position="10"/>
    </location>
</feature>
<feature type="compositionally biased region" description="Low complexity" evidence="8">
    <location>
        <begin position="140"/>
        <end position="154"/>
    </location>
</feature>
<keyword evidence="4" id="KW-0645">Protease</keyword>
<evidence type="ECO:0000259" key="9">
    <source>
        <dbReference type="PROSITE" id="PS50802"/>
    </source>
</evidence>
<feature type="compositionally biased region" description="Basic and acidic residues" evidence="8">
    <location>
        <begin position="439"/>
        <end position="448"/>
    </location>
</feature>
<dbReference type="OrthoDB" id="409956at2759"/>
<dbReference type="EMBL" id="LR901049">
    <property type="protein sequence ID" value="CAD7247670.1"/>
    <property type="molecule type" value="Genomic_DNA"/>
</dbReference>